<dbReference type="PANTHER" id="PTHR43252">
    <property type="entry name" value="TRANSCRIPTIONAL REGULATOR YQJI"/>
    <property type="match status" value="1"/>
</dbReference>
<dbReference type="InterPro" id="IPR005149">
    <property type="entry name" value="Tscrpt_reg_PadR_N"/>
</dbReference>
<evidence type="ECO:0000259" key="2">
    <source>
        <dbReference type="Pfam" id="PF03551"/>
    </source>
</evidence>
<feature type="compositionally biased region" description="Basic and acidic residues" evidence="1">
    <location>
        <begin position="1"/>
        <end position="11"/>
    </location>
</feature>
<sequence>MYFEKEFECGRRHPHRDHDRRHHGRHPGRGRGGRAGRGDLRNVVLALLEAESLHGYQIITMISEKTEGNWSPSPGTVYPTLSMLEDEGLILISNEMGRKMARLSDEGKELVAANRAEWGSILEAYRNPQADFGRVFNLRAEFHKVREAIKAAPQDKSAEIVDILQRAAEEIKKLSD</sequence>
<dbReference type="Proteomes" id="UP000011760">
    <property type="component" value="Chromosome"/>
</dbReference>
<gene>
    <name evidence="3" type="ORF">H924_12500</name>
</gene>
<dbReference type="Pfam" id="PF03551">
    <property type="entry name" value="PadR"/>
    <property type="match status" value="1"/>
</dbReference>
<organism evidence="3 4">
    <name type="scientific">Corynebacterium callunae DSM 20147</name>
    <dbReference type="NCBI Taxonomy" id="1121353"/>
    <lineage>
        <taxon>Bacteria</taxon>
        <taxon>Bacillati</taxon>
        <taxon>Actinomycetota</taxon>
        <taxon>Actinomycetes</taxon>
        <taxon>Mycobacteriales</taxon>
        <taxon>Corynebacteriaceae</taxon>
        <taxon>Corynebacterium</taxon>
    </lineage>
</organism>
<dbReference type="AlphaFoldDB" id="M1TUP3"/>
<dbReference type="EMBL" id="CP004354">
    <property type="protein sequence ID" value="AGG67921.1"/>
    <property type="molecule type" value="Genomic_DNA"/>
</dbReference>
<dbReference type="InterPro" id="IPR036388">
    <property type="entry name" value="WH-like_DNA-bd_sf"/>
</dbReference>
<dbReference type="InterPro" id="IPR036390">
    <property type="entry name" value="WH_DNA-bd_sf"/>
</dbReference>
<dbReference type="PANTHER" id="PTHR43252:SF7">
    <property type="entry name" value="TRANSCRIPTIONAL REGULATOR YQJI"/>
    <property type="match status" value="1"/>
</dbReference>
<dbReference type="RefSeq" id="WP_015652343.1">
    <property type="nucleotide sequence ID" value="NC_020506.1"/>
</dbReference>
<reference evidence="3 4" key="1">
    <citation type="submission" date="2013-02" db="EMBL/GenBank/DDBJ databases">
        <title>The complete genome sequence of Corynebacterium callunae DSM 20147.</title>
        <authorList>
            <person name="Ruckert C."/>
            <person name="Albersmeier A."/>
            <person name="Kalinowski J."/>
        </authorList>
    </citation>
    <scope>NUCLEOTIDE SEQUENCE [LARGE SCALE GENOMIC DNA]</scope>
    <source>
        <strain evidence="3 4">DSM 20147</strain>
    </source>
</reference>
<dbReference type="eggNOG" id="COG1695">
    <property type="taxonomic scope" value="Bacteria"/>
</dbReference>
<accession>M1TUP3</accession>
<dbReference type="SUPFAM" id="SSF46785">
    <property type="entry name" value="Winged helix' DNA-binding domain"/>
    <property type="match status" value="1"/>
</dbReference>
<protein>
    <submittedName>
        <fullName evidence="3">ParR family transcriptional regulator</fullName>
    </submittedName>
</protein>
<dbReference type="KEGG" id="ccn:H924_12500"/>
<dbReference type="Gene3D" id="1.10.10.10">
    <property type="entry name" value="Winged helix-like DNA-binding domain superfamily/Winged helix DNA-binding domain"/>
    <property type="match status" value="1"/>
</dbReference>
<feature type="region of interest" description="Disordered" evidence="1">
    <location>
        <begin position="1"/>
        <end position="37"/>
    </location>
</feature>
<dbReference type="HOGENOM" id="CLU_063440_1_1_11"/>
<evidence type="ECO:0000313" key="4">
    <source>
        <dbReference type="Proteomes" id="UP000011760"/>
    </source>
</evidence>
<dbReference type="PATRIC" id="fig|1121353.3.peg.2555"/>
<feature type="domain" description="Transcription regulator PadR N-terminal" evidence="2">
    <location>
        <begin position="44"/>
        <end position="111"/>
    </location>
</feature>
<name>M1TUP3_9CORY</name>
<evidence type="ECO:0000256" key="1">
    <source>
        <dbReference type="SAM" id="MobiDB-lite"/>
    </source>
</evidence>
<keyword evidence="4" id="KW-1185">Reference proteome</keyword>
<dbReference type="OrthoDB" id="1683430at2"/>
<evidence type="ECO:0000313" key="3">
    <source>
        <dbReference type="EMBL" id="AGG67921.1"/>
    </source>
</evidence>
<feature type="compositionally biased region" description="Basic residues" evidence="1">
    <location>
        <begin position="12"/>
        <end position="34"/>
    </location>
</feature>
<proteinExistence type="predicted"/>